<organism evidence="1 2">
    <name type="scientific">Mongoliitalea lutea</name>
    <dbReference type="NCBI Taxonomy" id="849756"/>
    <lineage>
        <taxon>Bacteria</taxon>
        <taxon>Pseudomonadati</taxon>
        <taxon>Bacteroidota</taxon>
        <taxon>Cytophagia</taxon>
        <taxon>Cytophagales</taxon>
        <taxon>Cyclobacteriaceae</taxon>
        <taxon>Mongoliitalea</taxon>
    </lineage>
</organism>
<reference evidence="1" key="2">
    <citation type="submission" date="2020-09" db="EMBL/GenBank/DDBJ databases">
        <authorList>
            <person name="Sun Q."/>
            <person name="Kim S."/>
        </authorList>
    </citation>
    <scope>NUCLEOTIDE SEQUENCE</scope>
    <source>
        <strain evidence="1">KCTC 23224</strain>
    </source>
</reference>
<keyword evidence="2" id="KW-1185">Reference proteome</keyword>
<dbReference type="Pfam" id="PF14052">
    <property type="entry name" value="Caps_assemb_Wzi"/>
    <property type="match status" value="1"/>
</dbReference>
<dbReference type="Gene3D" id="2.40.160.130">
    <property type="entry name" value="Capsule assembly protein Wzi"/>
    <property type="match status" value="1"/>
</dbReference>
<dbReference type="Proteomes" id="UP000642809">
    <property type="component" value="Unassembled WGS sequence"/>
</dbReference>
<reference evidence="1" key="1">
    <citation type="journal article" date="2014" name="Int. J. Syst. Evol. Microbiol.">
        <title>Complete genome sequence of Corynebacterium casei LMG S-19264T (=DSM 44701T), isolated from a smear-ripened cheese.</title>
        <authorList>
            <consortium name="US DOE Joint Genome Institute (JGI-PGF)"/>
            <person name="Walter F."/>
            <person name="Albersmeier A."/>
            <person name="Kalinowski J."/>
            <person name="Ruckert C."/>
        </authorList>
    </citation>
    <scope>NUCLEOTIDE SEQUENCE</scope>
    <source>
        <strain evidence="1">KCTC 23224</strain>
    </source>
</reference>
<dbReference type="EMBL" id="BMYF01000005">
    <property type="protein sequence ID" value="GHB31487.1"/>
    <property type="molecule type" value="Genomic_DNA"/>
</dbReference>
<proteinExistence type="predicted"/>
<sequence>MVMSQTVLPAGFPLLEELERRKQLQGFVDRSHSFSIRPIHLNETSPDTSSVPLTNKTEIHYLPLLNSTRYTTGRPYGWGSFMMTPSVGFQNYVSGGVEGGNKWFRFRFQPEVLLSENRSFNGFPDYFPSSVNQARFRYWNTGDFPELFADSWNITPWWGQSKIALGYGAFELGLGTENIWWGPGQWNALIFSNNAQGFPHVSFNTRKPAKTFLGNFEGQLIVGRLENSMRPATQHPSLNSSLGRGFTGDWRYLNAVNITFNPFFAKSLFVGINRSQQQYSSDMGNSFVDFLPVLEPFQKIVYGFERDEEGRDQQTSVFARFVSVPAKTELYVEYGRRDHALNWREFILNPEHARAYLLGFTKLVSLESSPFDLQIRAEMVHQQESVNRFVRYPGLGGNITWHTHWRARGFVQNGQPLGVGVGVGSNAQTVEIALVDGIQKRGILLERLENHQDFFYRAFGQDSRMRPWVDLSIGFIFANRWNERLVTNSKLQFISTNNYQWNQNQLSTVAEFSQADIKVNALFQIDFVYQINTKKNIIK</sequence>
<dbReference type="InterPro" id="IPR026950">
    <property type="entry name" value="Caps_assemb_Wzi"/>
</dbReference>
<evidence type="ECO:0000313" key="2">
    <source>
        <dbReference type="Proteomes" id="UP000642809"/>
    </source>
</evidence>
<evidence type="ECO:0000313" key="1">
    <source>
        <dbReference type="EMBL" id="GHB31487.1"/>
    </source>
</evidence>
<comment type="caution">
    <text evidence="1">The sequence shown here is derived from an EMBL/GenBank/DDBJ whole genome shotgun (WGS) entry which is preliminary data.</text>
</comment>
<name>A0A8J3G4P9_9BACT</name>
<gene>
    <name evidence="1" type="ORF">GCM10008106_10350</name>
</gene>
<accession>A0A8J3G4P9</accession>
<protein>
    <recommendedName>
        <fullName evidence="3">Capsule assembly protein Wzi</fullName>
    </recommendedName>
</protein>
<dbReference type="InterPro" id="IPR038636">
    <property type="entry name" value="Wzi_sf"/>
</dbReference>
<evidence type="ECO:0008006" key="3">
    <source>
        <dbReference type="Google" id="ProtNLM"/>
    </source>
</evidence>
<dbReference type="AlphaFoldDB" id="A0A8J3G4P9"/>